<dbReference type="SUPFAM" id="SSF53335">
    <property type="entry name" value="S-adenosyl-L-methionine-dependent methyltransferases"/>
    <property type="match status" value="1"/>
</dbReference>
<name>A0A8H7UA89_MORIS</name>
<dbReference type="PANTHER" id="PTHR43712">
    <property type="entry name" value="PUTATIVE (AFU_ORTHOLOGUE AFUA_4G14580)-RELATED"/>
    <property type="match status" value="1"/>
</dbReference>
<protein>
    <submittedName>
        <fullName evidence="7">Uncharacterized protein</fullName>
    </submittedName>
</protein>
<dbReference type="Gene3D" id="3.40.50.150">
    <property type="entry name" value="Vaccinia Virus protein VP39"/>
    <property type="match status" value="1"/>
</dbReference>
<dbReference type="InterPro" id="IPR001077">
    <property type="entry name" value="COMT_C"/>
</dbReference>
<dbReference type="GO" id="GO:0046983">
    <property type="term" value="F:protein dimerization activity"/>
    <property type="evidence" value="ECO:0007669"/>
    <property type="project" value="InterPro"/>
</dbReference>
<keyword evidence="1" id="KW-0489">Methyltransferase</keyword>
<dbReference type="OrthoDB" id="1606438at2759"/>
<dbReference type="InterPro" id="IPR029063">
    <property type="entry name" value="SAM-dependent_MTases_sf"/>
</dbReference>
<dbReference type="InterPro" id="IPR036390">
    <property type="entry name" value="WH_DNA-bd_sf"/>
</dbReference>
<feature type="active site" description="Proton acceptor" evidence="4">
    <location>
        <position position="261"/>
    </location>
</feature>
<proteinExistence type="predicted"/>
<dbReference type="FunFam" id="1.10.10.10:FF:000358">
    <property type="entry name" value="Acetylserotonin O-methyltransferase"/>
    <property type="match status" value="1"/>
</dbReference>
<dbReference type="InterPro" id="IPR036388">
    <property type="entry name" value="WH-like_DNA-bd_sf"/>
</dbReference>
<dbReference type="InterPro" id="IPR012967">
    <property type="entry name" value="COMT_dimerisation"/>
</dbReference>
<dbReference type="SUPFAM" id="SSF46785">
    <property type="entry name" value="Winged helix' DNA-binding domain"/>
    <property type="match status" value="1"/>
</dbReference>
<evidence type="ECO:0000256" key="1">
    <source>
        <dbReference type="ARBA" id="ARBA00022603"/>
    </source>
</evidence>
<feature type="domain" description="O-methyltransferase dimerisation" evidence="6">
    <location>
        <begin position="9"/>
        <end position="93"/>
    </location>
</feature>
<dbReference type="PROSITE" id="PS51683">
    <property type="entry name" value="SAM_OMT_II"/>
    <property type="match status" value="1"/>
</dbReference>
<dbReference type="CDD" id="cd02440">
    <property type="entry name" value="AdoMet_MTases"/>
    <property type="match status" value="1"/>
</dbReference>
<keyword evidence="8" id="KW-1185">Reference proteome</keyword>
<organism evidence="7 8">
    <name type="scientific">Mortierella isabellina</name>
    <name type="common">Filamentous fungus</name>
    <name type="synonym">Umbelopsis isabellina</name>
    <dbReference type="NCBI Taxonomy" id="91625"/>
    <lineage>
        <taxon>Eukaryota</taxon>
        <taxon>Fungi</taxon>
        <taxon>Fungi incertae sedis</taxon>
        <taxon>Mucoromycota</taxon>
        <taxon>Mucoromycotina</taxon>
        <taxon>Umbelopsidomycetes</taxon>
        <taxon>Umbelopsidales</taxon>
        <taxon>Umbelopsidaceae</taxon>
        <taxon>Umbelopsis</taxon>
    </lineage>
</organism>
<evidence type="ECO:0000313" key="8">
    <source>
        <dbReference type="Proteomes" id="UP000654370"/>
    </source>
</evidence>
<feature type="domain" description="O-methyltransferase C-terminal" evidence="5">
    <location>
        <begin position="114"/>
        <end position="338"/>
    </location>
</feature>
<keyword evidence="3" id="KW-0949">S-adenosyl-L-methionine</keyword>
<dbReference type="EMBL" id="JAEPQZ010000017">
    <property type="protein sequence ID" value="KAG2172254.1"/>
    <property type="molecule type" value="Genomic_DNA"/>
</dbReference>
<dbReference type="PIRSF" id="PIRSF005739">
    <property type="entry name" value="O-mtase"/>
    <property type="match status" value="1"/>
</dbReference>
<dbReference type="InterPro" id="IPR016461">
    <property type="entry name" value="COMT-like"/>
</dbReference>
<evidence type="ECO:0000259" key="6">
    <source>
        <dbReference type="Pfam" id="PF08100"/>
    </source>
</evidence>
<dbReference type="Proteomes" id="UP000654370">
    <property type="component" value="Unassembled WGS sequence"/>
</dbReference>
<evidence type="ECO:0000256" key="4">
    <source>
        <dbReference type="PIRSR" id="PIRSR005739-1"/>
    </source>
</evidence>
<dbReference type="AlphaFoldDB" id="A0A8H7UA89"/>
<evidence type="ECO:0000256" key="2">
    <source>
        <dbReference type="ARBA" id="ARBA00022679"/>
    </source>
</evidence>
<dbReference type="GO" id="GO:0032259">
    <property type="term" value="P:methylation"/>
    <property type="evidence" value="ECO:0007669"/>
    <property type="project" value="UniProtKB-KW"/>
</dbReference>
<dbReference type="Pfam" id="PF08100">
    <property type="entry name" value="Dimerisation"/>
    <property type="match status" value="1"/>
</dbReference>
<dbReference type="Gene3D" id="1.10.10.10">
    <property type="entry name" value="Winged helix-like DNA-binding domain superfamily/Winged helix DNA-binding domain"/>
    <property type="match status" value="1"/>
</dbReference>
<dbReference type="GO" id="GO:0008171">
    <property type="term" value="F:O-methyltransferase activity"/>
    <property type="evidence" value="ECO:0007669"/>
    <property type="project" value="InterPro"/>
</dbReference>
<reference evidence="7" key="1">
    <citation type="submission" date="2020-12" db="EMBL/GenBank/DDBJ databases">
        <title>Metabolic potential, ecology and presence of endohyphal bacteria is reflected in genomic diversity of Mucoromycotina.</title>
        <authorList>
            <person name="Muszewska A."/>
            <person name="Okrasinska A."/>
            <person name="Steczkiewicz K."/>
            <person name="Drgas O."/>
            <person name="Orlowska M."/>
            <person name="Perlinska-Lenart U."/>
            <person name="Aleksandrzak-Piekarczyk T."/>
            <person name="Szatraj K."/>
            <person name="Zielenkiewicz U."/>
            <person name="Pilsyk S."/>
            <person name="Malc E."/>
            <person name="Mieczkowski P."/>
            <person name="Kruszewska J.S."/>
            <person name="Biernat P."/>
            <person name="Pawlowska J."/>
        </authorList>
    </citation>
    <scope>NUCLEOTIDE SEQUENCE</scope>
    <source>
        <strain evidence="7">WA0000067209</strain>
    </source>
</reference>
<dbReference type="Pfam" id="PF00891">
    <property type="entry name" value="Methyltransf_2"/>
    <property type="match status" value="1"/>
</dbReference>
<evidence type="ECO:0000259" key="5">
    <source>
        <dbReference type="Pfam" id="PF00891"/>
    </source>
</evidence>
<evidence type="ECO:0000256" key="3">
    <source>
        <dbReference type="ARBA" id="ARBA00022691"/>
    </source>
</evidence>
<sequence length="358" mass="39669">MNNAAAILDIMNGFRRSKILFAAVKLGVFDALAQHQPRGLAVHELVTALPNQEFQTSDGLSRLLRSCVSLQLLNVDKQNRYSMTPQSGQFLVSSSRQSLAGYINHSNDMLYPLWQNLESSVQTGSTCWTESFGYLEGADSKKAFEHIYHGADGPKRFMLAMDAVVNNSAPQILDMVRLTWVNGVLDIGGGTGRLSSWICDAHPQCSRAIVLDLPNIVDLATEMRAIAPINEKVEYQKGDFKQAIPKIENDINAIVLSRILHDWDDETCLDLLQRIHQTLVAAPIQPAGVIICDMLFDDNAKISPVETNLQDCNMLVQTGGRERSKDEMKQLLEKSGFQQISVYQTGTLLDVVVAFCSI</sequence>
<evidence type="ECO:0000313" key="7">
    <source>
        <dbReference type="EMBL" id="KAG2172254.1"/>
    </source>
</evidence>
<dbReference type="PANTHER" id="PTHR43712:SF2">
    <property type="entry name" value="O-METHYLTRANSFERASE CICE"/>
    <property type="match status" value="1"/>
</dbReference>
<comment type="caution">
    <text evidence="7">The sequence shown here is derived from an EMBL/GenBank/DDBJ whole genome shotgun (WGS) entry which is preliminary data.</text>
</comment>
<gene>
    <name evidence="7" type="ORF">INT43_004795</name>
</gene>
<accession>A0A8H7UA89</accession>
<keyword evidence="2" id="KW-0808">Transferase</keyword>